<feature type="compositionally biased region" description="Basic and acidic residues" evidence="1">
    <location>
        <begin position="50"/>
        <end position="62"/>
    </location>
</feature>
<dbReference type="Proteomes" id="UP000198707">
    <property type="component" value="Unassembled WGS sequence"/>
</dbReference>
<protein>
    <submittedName>
        <fullName evidence="2">Uncharacterized protein</fullName>
    </submittedName>
</protein>
<dbReference type="EMBL" id="FNYV01000018">
    <property type="protein sequence ID" value="SEK05485.1"/>
    <property type="molecule type" value="Genomic_DNA"/>
</dbReference>
<evidence type="ECO:0000313" key="2">
    <source>
        <dbReference type="EMBL" id="SEK05485.1"/>
    </source>
</evidence>
<reference evidence="3" key="1">
    <citation type="submission" date="2016-10" db="EMBL/GenBank/DDBJ databases">
        <authorList>
            <person name="Varghese N."/>
            <person name="Submissions S."/>
        </authorList>
    </citation>
    <scope>NUCLEOTIDE SEQUENCE [LARGE SCALE GENOMIC DNA]</scope>
    <source>
        <strain evidence="3">CGMCC 4.7038</strain>
    </source>
</reference>
<evidence type="ECO:0000256" key="1">
    <source>
        <dbReference type="SAM" id="MobiDB-lite"/>
    </source>
</evidence>
<evidence type="ECO:0000313" key="3">
    <source>
        <dbReference type="Proteomes" id="UP000198707"/>
    </source>
</evidence>
<accession>A0A1H7E4F8</accession>
<name>A0A1H7E4F8_9ACTN</name>
<proteinExistence type="predicted"/>
<gene>
    <name evidence="2" type="ORF">SAMN05443287_11847</name>
</gene>
<sequence>MCGSVDPLSLDSVMAETRKPATRARFPRMRTVEARLEAGFTGGPYRRPRAGPDRSRKAEAAL</sequence>
<keyword evidence="3" id="KW-1185">Reference proteome</keyword>
<organism evidence="2 3">
    <name type="scientific">Micromonospora phaseoli</name>
    <dbReference type="NCBI Taxonomy" id="1144548"/>
    <lineage>
        <taxon>Bacteria</taxon>
        <taxon>Bacillati</taxon>
        <taxon>Actinomycetota</taxon>
        <taxon>Actinomycetes</taxon>
        <taxon>Micromonosporales</taxon>
        <taxon>Micromonosporaceae</taxon>
        <taxon>Micromonospora</taxon>
    </lineage>
</organism>
<feature type="region of interest" description="Disordered" evidence="1">
    <location>
        <begin position="35"/>
        <end position="62"/>
    </location>
</feature>
<dbReference type="AlphaFoldDB" id="A0A1H7E4F8"/>